<dbReference type="STRING" id="241244.ATY39_10195"/>
<dbReference type="PANTHER" id="PTHR37807:SF3">
    <property type="entry name" value="OS07G0160300 PROTEIN"/>
    <property type="match status" value="1"/>
</dbReference>
<protein>
    <submittedName>
        <fullName evidence="1">ATP-binding protein</fullName>
    </submittedName>
</protein>
<dbReference type="EMBL" id="CP014806">
    <property type="protein sequence ID" value="AMW99776.1"/>
    <property type="molecule type" value="Genomic_DNA"/>
</dbReference>
<dbReference type="SUPFAM" id="SSF52540">
    <property type="entry name" value="P-loop containing nucleoside triphosphate hydrolases"/>
    <property type="match status" value="1"/>
</dbReference>
<dbReference type="InterPro" id="IPR027417">
    <property type="entry name" value="P-loop_NTPase"/>
</dbReference>
<sequence>MFFLQMSGVPGSGKSTLTKAISEIFDVVIVDHDITKTALLEKTNGSLSNQIAGQVSYHIDWSLIESFLIQKHNVIFDSPCLYEEIVEKGMHLAQKYNSNYKYIECINENFFSVNDRLKSRNRKISQITKFESYDKFVETLSKSKRPPNSNFLIVDSSKPFDTYIMDVVNYIRDKG</sequence>
<organism evidence="1 2">
    <name type="scientific">Rummeliibacillus stabekisii</name>
    <dbReference type="NCBI Taxonomy" id="241244"/>
    <lineage>
        <taxon>Bacteria</taxon>
        <taxon>Bacillati</taxon>
        <taxon>Bacillota</taxon>
        <taxon>Bacilli</taxon>
        <taxon>Bacillales</taxon>
        <taxon>Caryophanaceae</taxon>
        <taxon>Rummeliibacillus</taxon>
    </lineage>
</organism>
<dbReference type="Pfam" id="PF13671">
    <property type="entry name" value="AAA_33"/>
    <property type="match status" value="1"/>
</dbReference>
<dbReference type="AlphaFoldDB" id="A0A143HE68"/>
<accession>A0A143HE68</accession>
<name>A0A143HE68_9BACL</name>
<keyword evidence="1" id="KW-0067">ATP-binding</keyword>
<gene>
    <name evidence="1" type="ORF">ATY39_10195</name>
</gene>
<keyword evidence="2" id="KW-1185">Reference proteome</keyword>
<reference evidence="2" key="2">
    <citation type="submission" date="2016-03" db="EMBL/GenBank/DDBJ databases">
        <authorList>
            <person name="Ploux O."/>
        </authorList>
    </citation>
    <scope>NUCLEOTIDE SEQUENCE [LARGE SCALE GENOMIC DNA]</scope>
    <source>
        <strain evidence="2">PP9</strain>
    </source>
</reference>
<dbReference type="OrthoDB" id="3819922at2"/>
<evidence type="ECO:0000313" key="2">
    <source>
        <dbReference type="Proteomes" id="UP000076021"/>
    </source>
</evidence>
<reference evidence="1 2" key="1">
    <citation type="journal article" date="2016" name="Genome Announc.">
        <title>Whole-Genome Sequence of Rummeliibacillus stabekisii Strain PP9 Isolated from Antarctic Soil.</title>
        <authorList>
            <person name="da Mota F.F."/>
            <person name="Vollu R.E."/>
            <person name="Jurelevicius D."/>
            <person name="Seldin L."/>
        </authorList>
    </citation>
    <scope>NUCLEOTIDE SEQUENCE [LARGE SCALE GENOMIC DNA]</scope>
    <source>
        <strain evidence="1 2">PP9</strain>
    </source>
</reference>
<proteinExistence type="predicted"/>
<dbReference type="KEGG" id="rst:ATY39_10195"/>
<dbReference type="Gene3D" id="3.40.50.300">
    <property type="entry name" value="P-loop containing nucleotide triphosphate hydrolases"/>
    <property type="match status" value="1"/>
</dbReference>
<evidence type="ECO:0000313" key="1">
    <source>
        <dbReference type="EMBL" id="AMW99776.1"/>
    </source>
</evidence>
<dbReference type="Proteomes" id="UP000076021">
    <property type="component" value="Chromosome"/>
</dbReference>
<dbReference type="PANTHER" id="PTHR37807">
    <property type="entry name" value="OS07G0160300 PROTEIN"/>
    <property type="match status" value="1"/>
</dbReference>
<dbReference type="GO" id="GO:0005524">
    <property type="term" value="F:ATP binding"/>
    <property type="evidence" value="ECO:0007669"/>
    <property type="project" value="UniProtKB-KW"/>
</dbReference>
<keyword evidence="1" id="KW-0547">Nucleotide-binding</keyword>